<evidence type="ECO:0000313" key="2">
    <source>
        <dbReference type="Proteomes" id="UP000010473"/>
    </source>
</evidence>
<protein>
    <recommendedName>
        <fullName evidence="3">PRTRC system protein B</fullName>
    </recommendedName>
</protein>
<dbReference type="Proteomes" id="UP000010473">
    <property type="component" value="Plasmid pSTA7437.01"/>
</dbReference>
<keyword evidence="2" id="KW-1185">Reference proteome</keyword>
<dbReference type="HOGENOM" id="CLU_1151243_0_0_3"/>
<dbReference type="AlphaFoldDB" id="K9Y0R2"/>
<reference evidence="2" key="1">
    <citation type="journal article" date="2013" name="Proc. Natl. Acad. Sci. U.S.A.">
        <title>Improving the coverage of the cyanobacterial phylum using diversity-driven genome sequencing.</title>
        <authorList>
            <person name="Shih P.M."/>
            <person name="Wu D."/>
            <person name="Latifi A."/>
            <person name="Axen S.D."/>
            <person name="Fewer D.P."/>
            <person name="Talla E."/>
            <person name="Calteau A."/>
            <person name="Cai F."/>
            <person name="Tandeau de Marsac N."/>
            <person name="Rippka R."/>
            <person name="Herdman M."/>
            <person name="Sivonen K."/>
            <person name="Coursin T."/>
            <person name="Laurent T."/>
            <person name="Goodwin L."/>
            <person name="Nolan M."/>
            <person name="Davenport K.W."/>
            <person name="Han C.S."/>
            <person name="Rubin E.M."/>
            <person name="Eisen J.A."/>
            <person name="Woyke T."/>
            <person name="Gugger M."/>
            <person name="Kerfeld C.A."/>
        </authorList>
    </citation>
    <scope>NUCLEOTIDE SEQUENCE [LARGE SCALE GENOMIC DNA]</scope>
    <source>
        <strain evidence="2">ATCC 29371 / PCC 7437</strain>
        <plasmid evidence="2">Plasmid pSTA7437.01</plasmid>
    </source>
</reference>
<evidence type="ECO:0008006" key="3">
    <source>
        <dbReference type="Google" id="ProtNLM"/>
    </source>
</evidence>
<evidence type="ECO:0000313" key="1">
    <source>
        <dbReference type="EMBL" id="AFZ37976.1"/>
    </source>
</evidence>
<geneLocation type="plasmid" evidence="1 2">
    <name>pSTA7437.01</name>
</geneLocation>
<dbReference type="Pfam" id="PF14460">
    <property type="entry name" value="Prok-E2_D"/>
    <property type="match status" value="1"/>
</dbReference>
<keyword evidence="1" id="KW-0614">Plasmid</keyword>
<dbReference type="InterPro" id="IPR032787">
    <property type="entry name" value="Prok-E2_D"/>
</dbReference>
<accession>K9Y0R2</accession>
<sequence length="241" mass="27556">MFDSPLISGDVLREVIAKAPRNLDNLDAELLFIERNYIFHYLEGNRHVYKSLTPEVLRNAFANEPTDTDWLSKSVIRHGSGVSGNWIVCFFPQQRYSLQVGQEQFYLPLPSFVFMGIGSSYFLWAVKKNQFEPNLIVYHAPLPNIMADGRICWGNVYPTSVGLSNVEAVWSKFIGSVFNRDYTQGKSRKYKNNIIEQLKILNRKEKISSRCRYPVSDLVPVRNKLTVAQAVKAIIKNVDCG</sequence>
<proteinExistence type="predicted"/>
<name>K9Y0R2_STAC7</name>
<dbReference type="EMBL" id="CP003654">
    <property type="protein sequence ID" value="AFZ37976.1"/>
    <property type="molecule type" value="Genomic_DNA"/>
</dbReference>
<organism evidence="1 2">
    <name type="scientific">Stanieria cyanosphaera (strain ATCC 29371 / PCC 7437)</name>
    <dbReference type="NCBI Taxonomy" id="111780"/>
    <lineage>
        <taxon>Bacteria</taxon>
        <taxon>Bacillati</taxon>
        <taxon>Cyanobacteriota</taxon>
        <taxon>Cyanophyceae</taxon>
        <taxon>Pleurocapsales</taxon>
        <taxon>Dermocarpellaceae</taxon>
        <taxon>Stanieria</taxon>
    </lineage>
</organism>
<dbReference type="KEGG" id="scs:Sta7437_4514"/>
<gene>
    <name evidence="1" type="ordered locus">Sta7437_4514</name>
</gene>
<dbReference type="RefSeq" id="WP_015211889.1">
    <property type="nucleotide sequence ID" value="NC_019765.1"/>
</dbReference>